<feature type="binding site" evidence="11">
    <location>
        <position position="84"/>
    </location>
    <ligand>
        <name>Mg(2+)</name>
        <dbReference type="ChEBI" id="CHEBI:18420"/>
        <label>1</label>
        <note>catalytic</note>
    </ligand>
</feature>
<comment type="cofactor">
    <cofactor evidence="1 11">
        <name>Mg(2+)</name>
        <dbReference type="ChEBI" id="CHEBI:18420"/>
    </cofactor>
</comment>
<dbReference type="FunFam" id="3.30.540.10:FF:000003">
    <property type="entry name" value="Inositol-1-monophosphatase"/>
    <property type="match status" value="1"/>
</dbReference>
<evidence type="ECO:0000256" key="10">
    <source>
        <dbReference type="ARBA" id="ARBA00053547"/>
    </source>
</evidence>
<keyword evidence="6" id="KW-0378">Hydrolase</keyword>
<evidence type="ECO:0000256" key="2">
    <source>
        <dbReference type="ARBA" id="ARBA00004970"/>
    </source>
</evidence>
<dbReference type="Pfam" id="PF00459">
    <property type="entry name" value="Inositol_P"/>
    <property type="match status" value="1"/>
</dbReference>
<dbReference type="AlphaFoldDB" id="A0AAN0MIB8"/>
<evidence type="ECO:0000256" key="9">
    <source>
        <dbReference type="ARBA" id="ARBA00049158"/>
    </source>
</evidence>
<dbReference type="EMBL" id="AP028056">
    <property type="protein sequence ID" value="BEH03478.1"/>
    <property type="molecule type" value="Genomic_DNA"/>
</dbReference>
<keyword evidence="5 11" id="KW-0479">Metal-binding</keyword>
<dbReference type="PRINTS" id="PR00377">
    <property type="entry name" value="IMPHPHTASES"/>
</dbReference>
<proteinExistence type="predicted"/>
<keyword evidence="7 11" id="KW-0460">Magnesium</keyword>
<evidence type="ECO:0000256" key="11">
    <source>
        <dbReference type="PIRSR" id="PIRSR600760-2"/>
    </source>
</evidence>
<evidence type="ECO:0000256" key="8">
    <source>
        <dbReference type="ARBA" id="ARBA00033209"/>
    </source>
</evidence>
<dbReference type="InterPro" id="IPR000760">
    <property type="entry name" value="Inositol_monophosphatase-like"/>
</dbReference>
<dbReference type="GO" id="GO:0008934">
    <property type="term" value="F:inositol monophosphate 1-phosphatase activity"/>
    <property type="evidence" value="ECO:0007669"/>
    <property type="project" value="TreeGrafter"/>
</dbReference>
<dbReference type="EC" id="3.1.3.15" evidence="3"/>
<feature type="binding site" evidence="11">
    <location>
        <position position="69"/>
    </location>
    <ligand>
        <name>Mg(2+)</name>
        <dbReference type="ChEBI" id="CHEBI:18420"/>
        <label>1</label>
        <note>catalytic</note>
    </ligand>
</feature>
<name>A0AAN0MIB8_9ACTN</name>
<dbReference type="Gene3D" id="3.40.190.80">
    <property type="match status" value="1"/>
</dbReference>
<dbReference type="GO" id="GO:0006020">
    <property type="term" value="P:inositol metabolic process"/>
    <property type="evidence" value="ECO:0007669"/>
    <property type="project" value="TreeGrafter"/>
</dbReference>
<evidence type="ECO:0000256" key="4">
    <source>
        <dbReference type="ARBA" id="ARBA00021697"/>
    </source>
</evidence>
<dbReference type="InterPro" id="IPR020583">
    <property type="entry name" value="Inositol_monoP_metal-BS"/>
</dbReference>
<sequence length="280" mass="30270">MASYIDDLRLAHMLADNADSITESRFKAQDLHVETKPDHTAVSDADRTTEQALRKLLATARPRDAVLGEEMADTGYGPRQWIIDPIDGTANYVRGVPVWATLIGLMVDGVVRVGVVSAPLLGRRWWAAEGDGAFTGKSLLKAQRMKVSAVRSVPDAFVSYSSLGGWIASGRGQGFVDLLRDAGRTRAFGDFWSYMLVAEGAVDAAAEPELSLWDKAALDIIVREAGGRFTDLDGNNGSYGPGAIASNGLLHDELVTRLQVAQDEYEETTGIIMPLPGQRH</sequence>
<dbReference type="SUPFAM" id="SSF56655">
    <property type="entry name" value="Carbohydrate phosphatase"/>
    <property type="match status" value="1"/>
</dbReference>
<organism evidence="12 13">
    <name type="scientific">Brooklawnia propionicigenes</name>
    <dbReference type="NCBI Taxonomy" id="3041175"/>
    <lineage>
        <taxon>Bacteria</taxon>
        <taxon>Bacillati</taxon>
        <taxon>Actinomycetota</taxon>
        <taxon>Actinomycetes</taxon>
        <taxon>Propionibacteriales</taxon>
        <taxon>Propionibacteriaceae</taxon>
        <taxon>Brooklawnia</taxon>
    </lineage>
</organism>
<feature type="binding site" evidence="11">
    <location>
        <position position="86"/>
    </location>
    <ligand>
        <name>Mg(2+)</name>
        <dbReference type="ChEBI" id="CHEBI:18420"/>
        <label>1</label>
        <note>catalytic</note>
    </ligand>
</feature>
<dbReference type="GO" id="GO:0004401">
    <property type="term" value="F:histidinol-phosphatase activity"/>
    <property type="evidence" value="ECO:0007669"/>
    <property type="project" value="UniProtKB-EC"/>
</dbReference>
<protein>
    <recommendedName>
        <fullName evidence="4">Histidinol-phosphatase</fullName>
        <ecNumber evidence="3">3.1.3.15</ecNumber>
    </recommendedName>
    <alternativeName>
        <fullName evidence="8">Histidinol-phosphate phosphatase</fullName>
    </alternativeName>
</protein>
<reference evidence="12" key="1">
    <citation type="journal article" date="2024" name="Int. J. Syst. Evol. Microbiol.">
        <title>Brooklawnia propionicigenes sp. nov., a facultatively anaerobic, propionate-producing bacterium isolated from a methanogenic reactor treating waste from cattle farms.</title>
        <authorList>
            <person name="Akita Y."/>
            <person name="Ueki A."/>
            <person name="Tonouchi A."/>
            <person name="Sugawara Y."/>
            <person name="Honma S."/>
            <person name="Kaku N."/>
            <person name="Ueki K."/>
        </authorList>
    </citation>
    <scope>NUCLEOTIDE SEQUENCE</scope>
    <source>
        <strain evidence="12">SH051</strain>
    </source>
</reference>
<dbReference type="GO" id="GO:0007165">
    <property type="term" value="P:signal transduction"/>
    <property type="evidence" value="ECO:0007669"/>
    <property type="project" value="TreeGrafter"/>
</dbReference>
<evidence type="ECO:0000256" key="3">
    <source>
        <dbReference type="ARBA" id="ARBA00013085"/>
    </source>
</evidence>
<keyword evidence="13" id="KW-1185">Reference proteome</keyword>
<gene>
    <name evidence="12" type="primary">hisN</name>
    <name evidence="12" type="ORF">brsh051_27590</name>
</gene>
<evidence type="ECO:0000256" key="5">
    <source>
        <dbReference type="ARBA" id="ARBA00022723"/>
    </source>
</evidence>
<feature type="binding site" evidence="11">
    <location>
        <position position="214"/>
    </location>
    <ligand>
        <name>Mg(2+)</name>
        <dbReference type="ChEBI" id="CHEBI:18420"/>
        <label>1</label>
        <note>catalytic</note>
    </ligand>
</feature>
<dbReference type="PROSITE" id="PS00629">
    <property type="entry name" value="IMP_1"/>
    <property type="match status" value="1"/>
</dbReference>
<evidence type="ECO:0000256" key="1">
    <source>
        <dbReference type="ARBA" id="ARBA00001946"/>
    </source>
</evidence>
<dbReference type="KEGG" id="broo:brsh051_27590"/>
<comment type="function">
    <text evidence="10">Catalyzes the dephosphorylation of histidinol-phosphate to histidinol, the direct precursor of histidine.</text>
</comment>
<dbReference type="GO" id="GO:0046872">
    <property type="term" value="F:metal ion binding"/>
    <property type="evidence" value="ECO:0007669"/>
    <property type="project" value="UniProtKB-KW"/>
</dbReference>
<evidence type="ECO:0000256" key="6">
    <source>
        <dbReference type="ARBA" id="ARBA00022801"/>
    </source>
</evidence>
<accession>A0AAN0MIB8</accession>
<comment type="catalytic activity">
    <reaction evidence="9">
        <text>L-histidinol phosphate + H2O = L-histidinol + phosphate</text>
        <dbReference type="Rhea" id="RHEA:14465"/>
        <dbReference type="ChEBI" id="CHEBI:15377"/>
        <dbReference type="ChEBI" id="CHEBI:43474"/>
        <dbReference type="ChEBI" id="CHEBI:57699"/>
        <dbReference type="ChEBI" id="CHEBI:57980"/>
        <dbReference type="EC" id="3.1.3.15"/>
    </reaction>
</comment>
<dbReference type="Proteomes" id="UP001431656">
    <property type="component" value="Chromosome"/>
</dbReference>
<dbReference type="Gene3D" id="3.30.540.10">
    <property type="entry name" value="Fructose-1,6-Bisphosphatase, subunit A, domain 1"/>
    <property type="match status" value="1"/>
</dbReference>
<evidence type="ECO:0000313" key="12">
    <source>
        <dbReference type="EMBL" id="BEH03478.1"/>
    </source>
</evidence>
<feature type="binding site" evidence="11">
    <location>
        <position position="87"/>
    </location>
    <ligand>
        <name>Mg(2+)</name>
        <dbReference type="ChEBI" id="CHEBI:18420"/>
        <label>1</label>
        <note>catalytic</note>
    </ligand>
</feature>
<evidence type="ECO:0000256" key="7">
    <source>
        <dbReference type="ARBA" id="ARBA00022842"/>
    </source>
</evidence>
<evidence type="ECO:0000313" key="13">
    <source>
        <dbReference type="Proteomes" id="UP001431656"/>
    </source>
</evidence>
<dbReference type="PANTHER" id="PTHR20854">
    <property type="entry name" value="INOSITOL MONOPHOSPHATASE"/>
    <property type="match status" value="1"/>
</dbReference>
<dbReference type="PANTHER" id="PTHR20854:SF4">
    <property type="entry name" value="INOSITOL-1-MONOPHOSPHATASE-RELATED"/>
    <property type="match status" value="1"/>
</dbReference>
<dbReference type="RefSeq" id="WP_286266015.1">
    <property type="nucleotide sequence ID" value="NZ_AP028056.1"/>
</dbReference>
<comment type="pathway">
    <text evidence="2">Amino-acid biosynthesis; L-histidine biosynthesis; L-histidine from 5-phospho-alpha-D-ribose 1-diphosphate: step 8/9.</text>
</comment>